<reference evidence="2" key="1">
    <citation type="journal article" date="2019" name="Int. J. Syst. Evol. Microbiol.">
        <title>The Global Catalogue of Microorganisms (GCM) 10K type strain sequencing project: providing services to taxonomists for standard genome sequencing and annotation.</title>
        <authorList>
            <consortium name="The Broad Institute Genomics Platform"/>
            <consortium name="The Broad Institute Genome Sequencing Center for Infectious Disease"/>
            <person name="Wu L."/>
            <person name="Ma J."/>
        </authorList>
    </citation>
    <scope>NUCLEOTIDE SEQUENCE [LARGE SCALE GENOMIC DNA]</scope>
    <source>
        <strain evidence="2">CCUG 2113</strain>
    </source>
</reference>
<evidence type="ECO:0000313" key="1">
    <source>
        <dbReference type="EMBL" id="MFC3936867.1"/>
    </source>
</evidence>
<sequence length="809" mass="87763">MNWAQLIAALAACGGLRSGPAVDAAMREAAAPERDFRQLIDVVRAAISEQINNGRLPEQRRYVSLSAIYSDRAVIELDGKHFQYSYSFKHIAGTDQVVLGAPIEVVEQYVPTVPVAAPAPVPAAPTAVAAAVREALGGDADHGAFREAADGSIEVTLIRSGRSGNRNYYPDATLREAVSMFEGVRVFTKSDAEHIAGKGKDVRNLIGGIYSVRFVEGKAPDTGALVGTFKALDPTDKAVTKMTEAVKRGMQSLLGLSIDADARTKQRKAGAETLREAVKFTKVHSVDLIVEPGAGGGLDRLTEAAADPSIPNPKEEAMPLWKQRMLEAIKAKDPAKHATINAETIGDDELVNLHEAVCGSLVPAAPGATRVTEAQGDNTPLTRADLEVFTLRSAARDRINAAKLPQAAKDRLQAQVAIAGADRLTEAAVGDLIKAEGDYIARMTESGAVRVPMFGNGAIVVGDRSLTMKDMLDAFWDPAHKDHGRVQSFKECYIEMTGDRLVTGRLRECDQSRLVESLGSTSLGEVLGDSVTRRMLAEYRAAVDFDGWRQLVNVVPVNDFRMQHRTRWGGYGDLPTVAEGADYQPLTSPSDEEATYKAGKKGGTEDITLEMIKNDDVGLIRRIPTKLSRAAKRTLAKFVFDFLRSNAVIYDTKALFHVDHANLFTAALSKAELAVHRLAMLKQTELTSDDRIGIAPTRLVVPADLQEAAVDLFKLSTNNEKTFIQSLTMNIIPVWYWTDANDWCTAADPADIPGIEMGFLDGREEPELFVQDTPNVGSMFAADKLTYKIRHIYGGAVTDFRAFTKAVVA</sequence>
<dbReference type="Proteomes" id="UP001595693">
    <property type="component" value="Unassembled WGS sequence"/>
</dbReference>
<dbReference type="EMBL" id="JBHSAJ010000059">
    <property type="protein sequence ID" value="MFC3936867.1"/>
    <property type="molecule type" value="Genomic_DNA"/>
</dbReference>
<accession>A0ABV8DEZ7</accession>
<gene>
    <name evidence="1" type="ORF">ACFOW3_19775</name>
</gene>
<protein>
    <submittedName>
        <fullName evidence="1">Uncharacterized protein</fullName>
    </submittedName>
</protein>
<comment type="caution">
    <text evidence="1">The sequence shown here is derived from an EMBL/GenBank/DDBJ whole genome shotgun (WGS) entry which is preliminary data.</text>
</comment>
<keyword evidence="2" id="KW-1185">Reference proteome</keyword>
<name>A0ABV8DEZ7_9BURK</name>
<organism evidence="1 2">
    <name type="scientific">Acidovorax facilis</name>
    <dbReference type="NCBI Taxonomy" id="12917"/>
    <lineage>
        <taxon>Bacteria</taxon>
        <taxon>Pseudomonadati</taxon>
        <taxon>Pseudomonadota</taxon>
        <taxon>Betaproteobacteria</taxon>
        <taxon>Burkholderiales</taxon>
        <taxon>Comamonadaceae</taxon>
        <taxon>Acidovorax</taxon>
    </lineage>
</organism>
<dbReference type="Pfam" id="PF25209">
    <property type="entry name" value="Phage_capsid_4"/>
    <property type="match status" value="1"/>
</dbReference>
<evidence type="ECO:0000313" key="2">
    <source>
        <dbReference type="Proteomes" id="UP001595693"/>
    </source>
</evidence>
<dbReference type="RefSeq" id="WP_055400997.1">
    <property type="nucleotide sequence ID" value="NZ_JAMXAX010000045.1"/>
</dbReference>
<proteinExistence type="predicted"/>